<dbReference type="Proteomes" id="UP000232323">
    <property type="component" value="Unassembled WGS sequence"/>
</dbReference>
<proteinExistence type="predicted"/>
<feature type="region of interest" description="Disordered" evidence="1">
    <location>
        <begin position="496"/>
        <end position="547"/>
    </location>
</feature>
<dbReference type="EMBL" id="BEGY01000193">
    <property type="protein sequence ID" value="GAX85808.1"/>
    <property type="molecule type" value="Genomic_DNA"/>
</dbReference>
<evidence type="ECO:0000313" key="2">
    <source>
        <dbReference type="EMBL" id="GAX85808.1"/>
    </source>
</evidence>
<feature type="region of interest" description="Disordered" evidence="1">
    <location>
        <begin position="16"/>
        <end position="39"/>
    </location>
</feature>
<organism evidence="2 3">
    <name type="scientific">Chlamydomonas eustigma</name>
    <dbReference type="NCBI Taxonomy" id="1157962"/>
    <lineage>
        <taxon>Eukaryota</taxon>
        <taxon>Viridiplantae</taxon>
        <taxon>Chlorophyta</taxon>
        <taxon>core chlorophytes</taxon>
        <taxon>Chlorophyceae</taxon>
        <taxon>CS clade</taxon>
        <taxon>Chlamydomonadales</taxon>
        <taxon>Chlamydomonadaceae</taxon>
        <taxon>Chlamydomonas</taxon>
    </lineage>
</organism>
<evidence type="ECO:0000313" key="3">
    <source>
        <dbReference type="Proteomes" id="UP000232323"/>
    </source>
</evidence>
<feature type="compositionally biased region" description="Low complexity" evidence="1">
    <location>
        <begin position="307"/>
        <end position="332"/>
    </location>
</feature>
<feature type="compositionally biased region" description="Low complexity" evidence="1">
    <location>
        <begin position="184"/>
        <end position="199"/>
    </location>
</feature>
<feature type="region of interest" description="Disordered" evidence="1">
    <location>
        <begin position="123"/>
        <end position="167"/>
    </location>
</feature>
<sequence>MWWCCCYASNLLGAGETSPTSKAEGTAGSKQKASSQAVGPTSSVNIADWRKRIHAARRRTYMTVLAAVRFRSCLAAKAKKTGLRRIESFSYMIPNLLGADCAKFIEIQLRCITNREEANAAASAAAAKEGPNNSTKSAAYAHLTGGPAGSTGEVTDADGTAEGGADDVASLGAAAGEGKLLQEGSSSSPSAAGQATAGARSRRHGKAPRLKVAPAVGGGEGEGRSLWPMLGPEQSPSFVLSRRRSASLDMRLGDSYGCCGSIENRPRFHIPFHPSPLIELDPFRSGSQTETPSPSGKRFARKSMPGTTPSKSSDSGPSTPSRSSLTPLQHSAAASPALLSSVRYASDSGVSAPTNAAVIRVPAVGGLLPCLPPSDMTAASASADSTNIPSCTLVGGGFSRPPHRTTFGPRPPPSDSLFRRLAFSMHSSSPNRGLYGSYSESGAVPALQHLDMTAMDPKARDQKGPLVKLSTPLSIQQMSSSSGSSKCRLARLSQGGNCDSGGSWTGGVNPPSDSEVTQAPLCPQDGGVEPPPHQLSVEGSSPALTGDRRSYGGSRAFRGLQIDVSVSASGDDVEQRGDLRVEASAPALFYGSMVGHGQGEVAEMMEDGEEAIEAKGPSCEDHTWSGSPALSMRRVVGGSRYQQTLHGSFRKAPIPRGSSSDTTDTVPVKDQDQLQHGELLPGSDAEPCAVPLLAVEKEKEDAALDLLAGSGEAVPDGSAMLAMYANRVNASWAAKQKGWGAPRVCTTEEQVGSTQGVYNGGTGGEHPG</sequence>
<dbReference type="AlphaFoldDB" id="A0A250XRX2"/>
<name>A0A250XRX2_9CHLO</name>
<accession>A0A250XRX2</accession>
<feature type="region of interest" description="Disordered" evidence="1">
    <location>
        <begin position="180"/>
        <end position="235"/>
    </location>
</feature>
<protein>
    <submittedName>
        <fullName evidence="2">Uncharacterized protein</fullName>
    </submittedName>
</protein>
<feature type="compositionally biased region" description="Polar residues" evidence="1">
    <location>
        <begin position="17"/>
        <end position="39"/>
    </location>
</feature>
<reference evidence="2 3" key="1">
    <citation type="submission" date="2017-08" db="EMBL/GenBank/DDBJ databases">
        <title>Acidophilic green algal genome provides insights into adaptation to an acidic environment.</title>
        <authorList>
            <person name="Hirooka S."/>
            <person name="Hirose Y."/>
            <person name="Kanesaki Y."/>
            <person name="Higuchi S."/>
            <person name="Fujiwara T."/>
            <person name="Onuma R."/>
            <person name="Era A."/>
            <person name="Ohbayashi R."/>
            <person name="Uzuka A."/>
            <person name="Nozaki H."/>
            <person name="Yoshikawa H."/>
            <person name="Miyagishima S.Y."/>
        </authorList>
    </citation>
    <scope>NUCLEOTIDE SEQUENCE [LARGE SCALE GENOMIC DNA]</scope>
    <source>
        <strain evidence="2 3">NIES-2499</strain>
    </source>
</reference>
<comment type="caution">
    <text evidence="2">The sequence shown here is derived from an EMBL/GenBank/DDBJ whole genome shotgun (WGS) entry which is preliminary data.</text>
</comment>
<gene>
    <name evidence="2" type="ORF">CEUSTIGMA_g13223.t1</name>
</gene>
<feature type="compositionally biased region" description="Polar residues" evidence="1">
    <location>
        <begin position="285"/>
        <end position="294"/>
    </location>
</feature>
<feature type="compositionally biased region" description="Basic residues" evidence="1">
    <location>
        <begin position="200"/>
        <end position="209"/>
    </location>
</feature>
<keyword evidence="3" id="KW-1185">Reference proteome</keyword>
<feature type="region of interest" description="Disordered" evidence="1">
    <location>
        <begin position="279"/>
        <end position="332"/>
    </location>
</feature>
<evidence type="ECO:0000256" key="1">
    <source>
        <dbReference type="SAM" id="MobiDB-lite"/>
    </source>
</evidence>
<feature type="region of interest" description="Disordered" evidence="1">
    <location>
        <begin position="646"/>
        <end position="667"/>
    </location>
</feature>